<organism evidence="2 3">
    <name type="scientific">Rhodococcus sovatensis</name>
    <dbReference type="NCBI Taxonomy" id="1805840"/>
    <lineage>
        <taxon>Bacteria</taxon>
        <taxon>Bacillati</taxon>
        <taxon>Actinomycetota</taxon>
        <taxon>Actinomycetes</taxon>
        <taxon>Mycobacteriales</taxon>
        <taxon>Nocardiaceae</taxon>
        <taxon>Rhodococcus</taxon>
    </lineage>
</organism>
<dbReference type="RefSeq" id="WP_338887347.1">
    <property type="nucleotide sequence ID" value="NZ_CP147846.1"/>
</dbReference>
<sequence>MKYPCWTTPPRRPVLLNAQVVILTAFALVFSAGAAQAQNTDLSAEIDTTTETLHIGINAGEPLLNPTLSILFPPGIAALGEPEICTDRWQVEAVGLASVEAGDGTGAHIFQTRRFTCQLDGIAENSAVSVAVPIELSTSAEQLPVTATVVLRAGTIALDTVAFLASPTEAGLVPCDPEGVSVAGIPGREATYSHAYGAISGSVSSEPHSDSTAVQLTGIDSCHQWIERTVPATTEGEYSFLGLLPGTYKVGIRDSSTAAAVALDTSNMTIADLEL</sequence>
<evidence type="ECO:0000313" key="2">
    <source>
        <dbReference type="EMBL" id="WXG67651.1"/>
    </source>
</evidence>
<evidence type="ECO:0008006" key="4">
    <source>
        <dbReference type="Google" id="ProtNLM"/>
    </source>
</evidence>
<evidence type="ECO:0000256" key="1">
    <source>
        <dbReference type="SAM" id="SignalP"/>
    </source>
</evidence>
<accession>A0ABZ2PF37</accession>
<evidence type="ECO:0000313" key="3">
    <source>
        <dbReference type="Proteomes" id="UP001432000"/>
    </source>
</evidence>
<gene>
    <name evidence="2" type="ORF">WDS16_20830</name>
</gene>
<feature type="signal peptide" evidence="1">
    <location>
        <begin position="1"/>
        <end position="37"/>
    </location>
</feature>
<name>A0ABZ2PF37_9NOCA</name>
<keyword evidence="3" id="KW-1185">Reference proteome</keyword>
<keyword evidence="1" id="KW-0732">Signal</keyword>
<dbReference type="Proteomes" id="UP001432000">
    <property type="component" value="Chromosome"/>
</dbReference>
<proteinExistence type="predicted"/>
<feature type="chain" id="PRO_5047236129" description="Carboxypeptidase regulatory-like domain-containing protein" evidence="1">
    <location>
        <begin position="38"/>
        <end position="275"/>
    </location>
</feature>
<dbReference type="EMBL" id="CP147846">
    <property type="protein sequence ID" value="WXG67651.1"/>
    <property type="molecule type" value="Genomic_DNA"/>
</dbReference>
<protein>
    <recommendedName>
        <fullName evidence="4">Carboxypeptidase regulatory-like domain-containing protein</fullName>
    </recommendedName>
</protein>
<reference evidence="2 3" key="1">
    <citation type="submission" date="2024-03" db="EMBL/GenBank/DDBJ databases">
        <title>Natural products discovery in diverse microorganisms through a two-stage MS feature dereplication strategy.</title>
        <authorList>
            <person name="Zhang R."/>
        </authorList>
    </citation>
    <scope>NUCLEOTIDE SEQUENCE [LARGE SCALE GENOMIC DNA]</scope>
    <source>
        <strain evidence="2 3">18930</strain>
    </source>
</reference>